<evidence type="ECO:0000256" key="1">
    <source>
        <dbReference type="ARBA" id="ARBA00004141"/>
    </source>
</evidence>
<organism evidence="8 9">
    <name type="scientific">Pseudomassariella vexata</name>
    <dbReference type="NCBI Taxonomy" id="1141098"/>
    <lineage>
        <taxon>Eukaryota</taxon>
        <taxon>Fungi</taxon>
        <taxon>Dikarya</taxon>
        <taxon>Ascomycota</taxon>
        <taxon>Pezizomycotina</taxon>
        <taxon>Sordariomycetes</taxon>
        <taxon>Xylariomycetidae</taxon>
        <taxon>Amphisphaeriales</taxon>
        <taxon>Pseudomassariaceae</taxon>
        <taxon>Pseudomassariella</taxon>
    </lineage>
</organism>
<dbReference type="Pfam" id="PF07690">
    <property type="entry name" value="MFS_1"/>
    <property type="match status" value="1"/>
</dbReference>
<dbReference type="GO" id="GO:0022857">
    <property type="term" value="F:transmembrane transporter activity"/>
    <property type="evidence" value="ECO:0007669"/>
    <property type="project" value="InterPro"/>
</dbReference>
<dbReference type="PANTHER" id="PTHR43791:SF20">
    <property type="entry name" value="TRANSPORTER, PUTATIVE (AFU_ORTHOLOGUE AFUA_3G14670)-RELATED"/>
    <property type="match status" value="1"/>
</dbReference>
<feature type="transmembrane region" description="Helical" evidence="6">
    <location>
        <begin position="380"/>
        <end position="401"/>
    </location>
</feature>
<dbReference type="RefSeq" id="XP_040711702.1">
    <property type="nucleotide sequence ID" value="XM_040856697.1"/>
</dbReference>
<evidence type="ECO:0000313" key="8">
    <source>
        <dbReference type="EMBL" id="ORY58890.1"/>
    </source>
</evidence>
<feature type="transmembrane region" description="Helical" evidence="6">
    <location>
        <begin position="123"/>
        <end position="142"/>
    </location>
</feature>
<dbReference type="SUPFAM" id="SSF103473">
    <property type="entry name" value="MFS general substrate transporter"/>
    <property type="match status" value="1"/>
</dbReference>
<dbReference type="AlphaFoldDB" id="A0A1Y2DI45"/>
<gene>
    <name evidence="8" type="ORF">BCR38DRAFT_352285</name>
</gene>
<accession>A0A1Y2DI45</accession>
<sequence length="514" mass="57687">MPKIIPGPLSEKHGEIDQVEKVHVGTRINEAYDFASRPEEWHQEYTKKLLRKIDLRLLHMLSLMFLMSYLDRSNLAQARLAGLEADLGLVGTQFNTCTSILFVGYLVMQLPSNLILTRVKPSIYLPAGMFLWGGISAAQAGVNSYGGLFACRFLLGFAEAPYFPGAVFLMSTWYTRSELSKRYAAFYAGPALANMFGGLIAAGVLNSLEGHAGLRAWRWLYVIESVVTVGLAVIAFFVLPDFPQSTKWLSDEERAYAMWRIANDIGEEEEDTKEPTMMQAVWLAVSDYRTWMFVAMQHCVLLAQTVTFFFPSIVQTLGYDSVTTLLLTCPVWVATFIATMLNAYSASRYKERCLHIVIPMCVTIVGNVMVITVTARGPRFFAMFLMAMGAQCCFMVVLTWISNTFPRPLSKRAAIIAIVNLIGNASNIYGSYLYPSTAAPMYVNAGATVAVLSFVCILLAIVMRFALKHENKKIGAMAVHPEHDYHQDPANAVDRYKGDQQRMVLYQRQFRYMY</sequence>
<dbReference type="InParanoid" id="A0A1Y2DI45"/>
<feature type="transmembrane region" description="Helical" evidence="6">
    <location>
        <begin position="291"/>
        <end position="310"/>
    </location>
</feature>
<dbReference type="FunFam" id="1.20.1250.20:FF:000057">
    <property type="entry name" value="MFS general substrate transporter"/>
    <property type="match status" value="1"/>
</dbReference>
<evidence type="ECO:0000256" key="2">
    <source>
        <dbReference type="ARBA" id="ARBA00022448"/>
    </source>
</evidence>
<comment type="caution">
    <text evidence="8">The sequence shown here is derived from an EMBL/GenBank/DDBJ whole genome shotgun (WGS) entry which is preliminary data.</text>
</comment>
<dbReference type="Proteomes" id="UP000193689">
    <property type="component" value="Unassembled WGS sequence"/>
</dbReference>
<proteinExistence type="predicted"/>
<evidence type="ECO:0000256" key="4">
    <source>
        <dbReference type="ARBA" id="ARBA00022989"/>
    </source>
</evidence>
<comment type="subcellular location">
    <subcellularLocation>
        <location evidence="1">Membrane</location>
        <topology evidence="1">Multi-pass membrane protein</topology>
    </subcellularLocation>
</comment>
<keyword evidence="2" id="KW-0813">Transport</keyword>
<feature type="domain" description="Major facilitator superfamily (MFS) profile" evidence="7">
    <location>
        <begin position="57"/>
        <end position="472"/>
    </location>
</feature>
<feature type="transmembrane region" description="Helical" evidence="6">
    <location>
        <begin position="446"/>
        <end position="467"/>
    </location>
</feature>
<feature type="transmembrane region" description="Helical" evidence="6">
    <location>
        <begin position="353"/>
        <end position="374"/>
    </location>
</feature>
<evidence type="ECO:0000256" key="3">
    <source>
        <dbReference type="ARBA" id="ARBA00022692"/>
    </source>
</evidence>
<dbReference type="InterPro" id="IPR036259">
    <property type="entry name" value="MFS_trans_sf"/>
</dbReference>
<feature type="transmembrane region" description="Helical" evidence="6">
    <location>
        <begin position="322"/>
        <end position="341"/>
    </location>
</feature>
<feature type="transmembrane region" description="Helical" evidence="6">
    <location>
        <begin position="154"/>
        <end position="174"/>
    </location>
</feature>
<dbReference type="InterPro" id="IPR020846">
    <property type="entry name" value="MFS_dom"/>
</dbReference>
<evidence type="ECO:0000259" key="7">
    <source>
        <dbReference type="PROSITE" id="PS50850"/>
    </source>
</evidence>
<feature type="transmembrane region" description="Helical" evidence="6">
    <location>
        <begin position="90"/>
        <end position="111"/>
    </location>
</feature>
<dbReference type="PANTHER" id="PTHR43791">
    <property type="entry name" value="PERMEASE-RELATED"/>
    <property type="match status" value="1"/>
</dbReference>
<reference evidence="8 9" key="1">
    <citation type="submission" date="2016-07" db="EMBL/GenBank/DDBJ databases">
        <title>Pervasive Adenine N6-methylation of Active Genes in Fungi.</title>
        <authorList>
            <consortium name="DOE Joint Genome Institute"/>
            <person name="Mondo S.J."/>
            <person name="Dannebaum R.O."/>
            <person name="Kuo R.C."/>
            <person name="Labutti K."/>
            <person name="Haridas S."/>
            <person name="Kuo A."/>
            <person name="Salamov A."/>
            <person name="Ahrendt S.R."/>
            <person name="Lipzen A."/>
            <person name="Sullivan W."/>
            <person name="Andreopoulos W.B."/>
            <person name="Clum A."/>
            <person name="Lindquist E."/>
            <person name="Daum C."/>
            <person name="Ramamoorthy G.K."/>
            <person name="Gryganskyi A."/>
            <person name="Culley D."/>
            <person name="Magnuson J.K."/>
            <person name="James T.Y."/>
            <person name="O'Malley M.A."/>
            <person name="Stajich J.E."/>
            <person name="Spatafora J.W."/>
            <person name="Visel A."/>
            <person name="Grigoriev I.V."/>
        </authorList>
    </citation>
    <scope>NUCLEOTIDE SEQUENCE [LARGE SCALE GENOMIC DNA]</scope>
    <source>
        <strain evidence="8 9">CBS 129021</strain>
    </source>
</reference>
<keyword evidence="4 6" id="KW-1133">Transmembrane helix</keyword>
<keyword evidence="9" id="KW-1185">Reference proteome</keyword>
<evidence type="ECO:0000313" key="9">
    <source>
        <dbReference type="Proteomes" id="UP000193689"/>
    </source>
</evidence>
<dbReference type="EMBL" id="MCFJ01000015">
    <property type="protein sequence ID" value="ORY58890.1"/>
    <property type="molecule type" value="Genomic_DNA"/>
</dbReference>
<protein>
    <submittedName>
        <fullName evidence="8">Allantoate permease</fullName>
    </submittedName>
</protein>
<keyword evidence="5 6" id="KW-0472">Membrane</keyword>
<dbReference type="GeneID" id="63772909"/>
<dbReference type="PROSITE" id="PS50850">
    <property type="entry name" value="MFS"/>
    <property type="match status" value="1"/>
</dbReference>
<feature type="transmembrane region" description="Helical" evidence="6">
    <location>
        <begin position="217"/>
        <end position="239"/>
    </location>
</feature>
<dbReference type="GO" id="GO:0016020">
    <property type="term" value="C:membrane"/>
    <property type="evidence" value="ECO:0007669"/>
    <property type="project" value="UniProtKB-SubCell"/>
</dbReference>
<evidence type="ECO:0000256" key="5">
    <source>
        <dbReference type="ARBA" id="ARBA00023136"/>
    </source>
</evidence>
<dbReference type="Gene3D" id="1.20.1250.20">
    <property type="entry name" value="MFS general substrate transporter like domains"/>
    <property type="match status" value="2"/>
</dbReference>
<evidence type="ECO:0000256" key="6">
    <source>
        <dbReference type="SAM" id="Phobius"/>
    </source>
</evidence>
<feature type="transmembrane region" description="Helical" evidence="6">
    <location>
        <begin position="186"/>
        <end position="205"/>
    </location>
</feature>
<feature type="transmembrane region" description="Helical" evidence="6">
    <location>
        <begin position="413"/>
        <end position="434"/>
    </location>
</feature>
<dbReference type="OrthoDB" id="2985014at2759"/>
<dbReference type="InterPro" id="IPR011701">
    <property type="entry name" value="MFS"/>
</dbReference>
<dbReference type="FunFam" id="1.20.1250.20:FF:000013">
    <property type="entry name" value="MFS general substrate transporter"/>
    <property type="match status" value="1"/>
</dbReference>
<keyword evidence="3 6" id="KW-0812">Transmembrane</keyword>
<name>A0A1Y2DI45_9PEZI</name>